<dbReference type="FunFam" id="3.40.640.10:FF:000080">
    <property type="entry name" value="Aminotransferase, putative"/>
    <property type="match status" value="1"/>
</dbReference>
<dbReference type="Gene3D" id="3.90.1150.10">
    <property type="entry name" value="Aspartate Aminotransferase, domain 1"/>
    <property type="match status" value="1"/>
</dbReference>
<dbReference type="GO" id="GO:0047536">
    <property type="term" value="F:2-aminoadipate transaminase activity"/>
    <property type="evidence" value="ECO:0007669"/>
    <property type="project" value="TreeGrafter"/>
</dbReference>
<dbReference type="PANTHER" id="PTHR42858">
    <property type="entry name" value="AMINOTRANSFERASE"/>
    <property type="match status" value="1"/>
</dbReference>
<dbReference type="GO" id="GO:0030170">
    <property type="term" value="F:pyridoxal phosphate binding"/>
    <property type="evidence" value="ECO:0007669"/>
    <property type="project" value="InterPro"/>
</dbReference>
<proteinExistence type="predicted"/>
<feature type="domain" description="Aminotransferase class I/classII large" evidence="1">
    <location>
        <begin position="54"/>
        <end position="424"/>
    </location>
</feature>
<evidence type="ECO:0000259" key="1">
    <source>
        <dbReference type="Pfam" id="PF00155"/>
    </source>
</evidence>
<dbReference type="RefSeq" id="XP_046061174.1">
    <property type="nucleotide sequence ID" value="XM_046205207.1"/>
</dbReference>
<comment type="caution">
    <text evidence="2">The sequence shown here is derived from an EMBL/GenBank/DDBJ whole genome shotgun (WGS) entry which is preliminary data.</text>
</comment>
<dbReference type="AlphaFoldDB" id="A0A9P8P671"/>
<keyword evidence="3" id="KW-1185">Reference proteome</keyword>
<dbReference type="EMBL" id="JAEUBE010000295">
    <property type="protein sequence ID" value="KAH3665970.1"/>
    <property type="molecule type" value="Genomic_DNA"/>
</dbReference>
<reference evidence="2" key="1">
    <citation type="journal article" date="2021" name="Open Biol.">
        <title>Shared evolutionary footprints suggest mitochondrial oxidative damage underlies multiple complex I losses in fungi.</title>
        <authorList>
            <person name="Schikora-Tamarit M.A."/>
            <person name="Marcet-Houben M."/>
            <person name="Nosek J."/>
            <person name="Gabaldon T."/>
        </authorList>
    </citation>
    <scope>NUCLEOTIDE SEQUENCE</scope>
    <source>
        <strain evidence="2">CBS6075</strain>
    </source>
</reference>
<evidence type="ECO:0000313" key="2">
    <source>
        <dbReference type="EMBL" id="KAH3665970.1"/>
    </source>
</evidence>
<organism evidence="2 3">
    <name type="scientific">Ogataea philodendri</name>
    <dbReference type="NCBI Taxonomy" id="1378263"/>
    <lineage>
        <taxon>Eukaryota</taxon>
        <taxon>Fungi</taxon>
        <taxon>Dikarya</taxon>
        <taxon>Ascomycota</taxon>
        <taxon>Saccharomycotina</taxon>
        <taxon>Pichiomycetes</taxon>
        <taxon>Pichiales</taxon>
        <taxon>Pichiaceae</taxon>
        <taxon>Ogataea</taxon>
    </lineage>
</organism>
<dbReference type="InterPro" id="IPR015424">
    <property type="entry name" value="PyrdxlP-dep_Trfase"/>
</dbReference>
<name>A0A9P8P671_9ASCO</name>
<dbReference type="Pfam" id="PF00155">
    <property type="entry name" value="Aminotran_1_2"/>
    <property type="match status" value="1"/>
</dbReference>
<dbReference type="Proteomes" id="UP000769157">
    <property type="component" value="Unassembled WGS sequence"/>
</dbReference>
<dbReference type="GeneID" id="70236124"/>
<dbReference type="InterPro" id="IPR004839">
    <property type="entry name" value="Aminotransferase_I/II_large"/>
</dbReference>
<accession>A0A9P8P671</accession>
<sequence>MSHQIVAKYNFFKGHPSIDLLPNREILEASQKILQRFDNSMDNYDGFTDTHPLNYGTDPGNLEVRKQISEWNDRCFKLKTKTDPNCFNLTSGASYGIMNILAQFTSPHNNVTRQAFIVSPTYFLINAAIIDAGFGGKMTAIDENDDGQIDLETLEKKLQHFDSQSPILETITKDNISSIYDPDRPIKQVFRYVMYLVPTFSNPRGGTLSEENRLKLINLARKHNMLIICDDVYDLLDFSGNTPHKKLVTIDRDTLPEGEKYGNVISNATFSKILGPGLRVGYQETPTPELAYLLSQGGAHRSGGTPAQLNTIIVGELLKSGTIDKIIAKLNFTYSKRAKALDDSLHEYLPKDTIIGPINGGYFNWVVLPKTLDAKVVDKKCRERGVILATGDNFEVTGDVRGWGDQGVRLSISHLDSDQIREGVKIWGEVCNHLLQSK</sequence>
<dbReference type="CDD" id="cd00609">
    <property type="entry name" value="AAT_like"/>
    <property type="match status" value="1"/>
</dbReference>
<dbReference type="SUPFAM" id="SSF53383">
    <property type="entry name" value="PLP-dependent transferases"/>
    <property type="match status" value="1"/>
</dbReference>
<dbReference type="Gene3D" id="3.40.640.10">
    <property type="entry name" value="Type I PLP-dependent aspartate aminotransferase-like (Major domain)"/>
    <property type="match status" value="1"/>
</dbReference>
<evidence type="ECO:0000313" key="3">
    <source>
        <dbReference type="Proteomes" id="UP000769157"/>
    </source>
</evidence>
<gene>
    <name evidence="2" type="ORF">OGAPHI_004159</name>
</gene>
<reference evidence="2" key="2">
    <citation type="submission" date="2021-01" db="EMBL/GenBank/DDBJ databases">
        <authorList>
            <person name="Schikora-Tamarit M.A."/>
        </authorList>
    </citation>
    <scope>NUCLEOTIDE SEQUENCE</scope>
    <source>
        <strain evidence="2">CBS6075</strain>
    </source>
</reference>
<dbReference type="InterPro" id="IPR015422">
    <property type="entry name" value="PyrdxlP-dep_Trfase_small"/>
</dbReference>
<dbReference type="InterPro" id="IPR015421">
    <property type="entry name" value="PyrdxlP-dep_Trfase_major"/>
</dbReference>
<protein>
    <recommendedName>
        <fullName evidence="1">Aminotransferase class I/classII large domain-containing protein</fullName>
    </recommendedName>
</protein>
<dbReference type="OrthoDB" id="7042322at2759"/>
<dbReference type="PANTHER" id="PTHR42858:SF1">
    <property type="entry name" value="LD15494P"/>
    <property type="match status" value="1"/>
</dbReference>